<dbReference type="Proteomes" id="UP001457282">
    <property type="component" value="Unassembled WGS sequence"/>
</dbReference>
<gene>
    <name evidence="2" type="ORF">M0R45_024913</name>
</gene>
<dbReference type="AlphaFoldDB" id="A0AAW1WSE9"/>
<organism evidence="2 3">
    <name type="scientific">Rubus argutus</name>
    <name type="common">Southern blackberry</name>
    <dbReference type="NCBI Taxonomy" id="59490"/>
    <lineage>
        <taxon>Eukaryota</taxon>
        <taxon>Viridiplantae</taxon>
        <taxon>Streptophyta</taxon>
        <taxon>Embryophyta</taxon>
        <taxon>Tracheophyta</taxon>
        <taxon>Spermatophyta</taxon>
        <taxon>Magnoliopsida</taxon>
        <taxon>eudicotyledons</taxon>
        <taxon>Gunneridae</taxon>
        <taxon>Pentapetalae</taxon>
        <taxon>rosids</taxon>
        <taxon>fabids</taxon>
        <taxon>Rosales</taxon>
        <taxon>Rosaceae</taxon>
        <taxon>Rosoideae</taxon>
        <taxon>Rosoideae incertae sedis</taxon>
        <taxon>Rubus</taxon>
    </lineage>
</organism>
<evidence type="ECO:0000259" key="1">
    <source>
        <dbReference type="Pfam" id="PF24758"/>
    </source>
</evidence>
<name>A0AAW1WSE9_RUBAR</name>
<dbReference type="SUPFAM" id="SSF81383">
    <property type="entry name" value="F-box domain"/>
    <property type="match status" value="1"/>
</dbReference>
<dbReference type="InterPro" id="IPR032675">
    <property type="entry name" value="LRR_dom_sf"/>
</dbReference>
<dbReference type="Gene3D" id="3.80.10.10">
    <property type="entry name" value="Ribonuclease Inhibitor"/>
    <property type="match status" value="1"/>
</dbReference>
<dbReference type="InterPro" id="IPR055411">
    <property type="entry name" value="LRR_FXL15/At3g58940/PEG3-like"/>
</dbReference>
<comment type="caution">
    <text evidence="2">The sequence shown here is derived from an EMBL/GenBank/DDBJ whole genome shotgun (WGS) entry which is preliminary data.</text>
</comment>
<dbReference type="EMBL" id="JBEDUW010000005">
    <property type="protein sequence ID" value="KAK9927744.1"/>
    <property type="molecule type" value="Genomic_DNA"/>
</dbReference>
<evidence type="ECO:0000313" key="2">
    <source>
        <dbReference type="EMBL" id="KAK9927744.1"/>
    </source>
</evidence>
<dbReference type="PANTHER" id="PTHR31639">
    <property type="entry name" value="F-BOX PROTEIN-LIKE"/>
    <property type="match status" value="1"/>
</dbReference>
<dbReference type="PANTHER" id="PTHR31639:SF93">
    <property type="entry name" value="F-BOX_FBD_LRR PROTEIN"/>
    <property type="match status" value="1"/>
</dbReference>
<proteinExistence type="predicted"/>
<protein>
    <recommendedName>
        <fullName evidence="1">F-box/LRR-repeat protein 15/At3g58940/PEG3-like LRR domain-containing protein</fullName>
    </recommendedName>
</protein>
<dbReference type="Pfam" id="PF24758">
    <property type="entry name" value="LRR_At5g56370"/>
    <property type="match status" value="1"/>
</dbReference>
<accession>A0AAW1WSE9</accession>
<feature type="domain" description="F-box/LRR-repeat protein 15/At3g58940/PEG3-like LRR" evidence="1">
    <location>
        <begin position="65"/>
        <end position="157"/>
    </location>
</feature>
<sequence>MELNRLGNLPSEVRDQILCNLPIKEAVRTCVLSSNRRYKSAMLKNLVLDGQSEFKFANIVDHIIHLELNNCLLKLPPTFKGFRSLKSIDIEDVMLAQNAFEDLILCSPLLESLTLKRWDGFTHLKINAPNLQFLDIEGVFEDVSLENTSNLADVTIFLDDSVDETKIPGCSSNFSGFLFTCLKF</sequence>
<dbReference type="SUPFAM" id="SSF52047">
    <property type="entry name" value="RNI-like"/>
    <property type="match status" value="1"/>
</dbReference>
<reference evidence="2 3" key="1">
    <citation type="journal article" date="2023" name="G3 (Bethesda)">
        <title>A chromosome-length genome assembly and annotation of blackberry (Rubus argutus, cv. 'Hillquist').</title>
        <authorList>
            <person name="Bruna T."/>
            <person name="Aryal R."/>
            <person name="Dudchenko O."/>
            <person name="Sargent D.J."/>
            <person name="Mead D."/>
            <person name="Buti M."/>
            <person name="Cavallini A."/>
            <person name="Hytonen T."/>
            <person name="Andres J."/>
            <person name="Pham M."/>
            <person name="Weisz D."/>
            <person name="Mascagni F."/>
            <person name="Usai G."/>
            <person name="Natali L."/>
            <person name="Bassil N."/>
            <person name="Fernandez G.E."/>
            <person name="Lomsadze A."/>
            <person name="Armour M."/>
            <person name="Olukolu B."/>
            <person name="Poorten T."/>
            <person name="Britton C."/>
            <person name="Davik J."/>
            <person name="Ashrafi H."/>
            <person name="Aiden E.L."/>
            <person name="Borodovsky M."/>
            <person name="Worthington M."/>
        </authorList>
    </citation>
    <scope>NUCLEOTIDE SEQUENCE [LARGE SCALE GENOMIC DNA]</scope>
    <source>
        <strain evidence="2">PI 553951</strain>
    </source>
</reference>
<evidence type="ECO:0000313" key="3">
    <source>
        <dbReference type="Proteomes" id="UP001457282"/>
    </source>
</evidence>
<dbReference type="InterPro" id="IPR036047">
    <property type="entry name" value="F-box-like_dom_sf"/>
</dbReference>
<keyword evidence="3" id="KW-1185">Reference proteome</keyword>